<keyword evidence="4 14" id="KW-0285">Flavoprotein</keyword>
<dbReference type="InterPro" id="IPR001100">
    <property type="entry name" value="Pyr_nuc-diS_OxRdtase"/>
</dbReference>
<evidence type="ECO:0000256" key="13">
    <source>
        <dbReference type="PIRSR" id="PIRSR000350-4"/>
    </source>
</evidence>
<evidence type="ECO:0000256" key="12">
    <source>
        <dbReference type="PIRSR" id="PIRSR000350-3"/>
    </source>
</evidence>
<dbReference type="GO" id="GO:0004148">
    <property type="term" value="F:dihydrolipoyl dehydrogenase (NADH) activity"/>
    <property type="evidence" value="ECO:0007669"/>
    <property type="project" value="UniProtKB-EC"/>
</dbReference>
<evidence type="ECO:0000256" key="11">
    <source>
        <dbReference type="PIRSR" id="PIRSR000350-2"/>
    </source>
</evidence>
<feature type="domain" description="Pyridine nucleotide-disulphide oxidoreductase dimerisation" evidence="15">
    <location>
        <begin position="345"/>
        <end position="451"/>
    </location>
</feature>
<dbReference type="NCBIfam" id="TIGR01350">
    <property type="entry name" value="lipoamide_DH"/>
    <property type="match status" value="1"/>
</dbReference>
<keyword evidence="6 14" id="KW-0560">Oxidoreductase</keyword>
<dbReference type="InterPro" id="IPR016156">
    <property type="entry name" value="FAD/NAD-linked_Rdtase_dimer_sf"/>
</dbReference>
<dbReference type="Pfam" id="PF02852">
    <property type="entry name" value="Pyr_redox_dim"/>
    <property type="match status" value="1"/>
</dbReference>
<evidence type="ECO:0000256" key="2">
    <source>
        <dbReference type="ARBA" id="ARBA00012608"/>
    </source>
</evidence>
<keyword evidence="18" id="KW-1185">Reference proteome</keyword>
<feature type="binding site" evidence="12">
    <location>
        <begin position="181"/>
        <end position="188"/>
    </location>
    <ligand>
        <name>NAD(+)</name>
        <dbReference type="ChEBI" id="CHEBI:57540"/>
    </ligand>
</feature>
<evidence type="ECO:0000256" key="14">
    <source>
        <dbReference type="RuleBase" id="RU003692"/>
    </source>
</evidence>
<feature type="domain" description="FAD/NAD(P)-binding" evidence="16">
    <location>
        <begin position="8"/>
        <end position="326"/>
    </location>
</feature>
<dbReference type="InterPro" id="IPR004099">
    <property type="entry name" value="Pyr_nucl-diS_OxRdtase_dimer"/>
</dbReference>
<dbReference type="PANTHER" id="PTHR22912">
    <property type="entry name" value="DISULFIDE OXIDOREDUCTASE"/>
    <property type="match status" value="1"/>
</dbReference>
<evidence type="ECO:0000256" key="6">
    <source>
        <dbReference type="ARBA" id="ARBA00023002"/>
    </source>
</evidence>
<feature type="disulfide bond" description="Redox-active" evidence="13">
    <location>
        <begin position="45"/>
        <end position="50"/>
    </location>
</feature>
<evidence type="ECO:0000256" key="1">
    <source>
        <dbReference type="ARBA" id="ARBA00007532"/>
    </source>
</evidence>
<evidence type="ECO:0000313" key="18">
    <source>
        <dbReference type="Proteomes" id="UP001155587"/>
    </source>
</evidence>
<organism evidence="17 18">
    <name type="scientific">Vibrio qingdaonensis</name>
    <dbReference type="NCBI Taxonomy" id="2829491"/>
    <lineage>
        <taxon>Bacteria</taxon>
        <taxon>Pseudomonadati</taxon>
        <taxon>Pseudomonadota</taxon>
        <taxon>Gammaproteobacteria</taxon>
        <taxon>Vibrionales</taxon>
        <taxon>Vibrionaceae</taxon>
        <taxon>Vibrio</taxon>
    </lineage>
</organism>
<comment type="catalytic activity">
    <reaction evidence="10 14">
        <text>N(6)-[(R)-dihydrolipoyl]-L-lysyl-[protein] + NAD(+) = N(6)-[(R)-lipoyl]-L-lysyl-[protein] + NADH + H(+)</text>
        <dbReference type="Rhea" id="RHEA:15045"/>
        <dbReference type="Rhea" id="RHEA-COMP:10474"/>
        <dbReference type="Rhea" id="RHEA-COMP:10475"/>
        <dbReference type="ChEBI" id="CHEBI:15378"/>
        <dbReference type="ChEBI" id="CHEBI:57540"/>
        <dbReference type="ChEBI" id="CHEBI:57945"/>
        <dbReference type="ChEBI" id="CHEBI:83099"/>
        <dbReference type="ChEBI" id="CHEBI:83100"/>
        <dbReference type="EC" id="1.8.1.4"/>
    </reaction>
</comment>
<evidence type="ECO:0000256" key="7">
    <source>
        <dbReference type="ARBA" id="ARBA00023027"/>
    </source>
</evidence>
<dbReference type="InterPro" id="IPR023753">
    <property type="entry name" value="FAD/NAD-binding_dom"/>
</dbReference>
<feature type="binding site" evidence="12">
    <location>
        <position position="54"/>
    </location>
    <ligand>
        <name>FAD</name>
        <dbReference type="ChEBI" id="CHEBI:57692"/>
    </ligand>
</feature>
<feature type="binding site" evidence="12">
    <location>
        <begin position="317"/>
        <end position="320"/>
    </location>
    <ligand>
        <name>FAD</name>
        <dbReference type="ChEBI" id="CHEBI:57692"/>
    </ligand>
</feature>
<dbReference type="RefSeq" id="WP_265675690.1">
    <property type="nucleotide sequence ID" value="NZ_JAKRRY010000019.1"/>
</dbReference>
<keyword evidence="9 14" id="KW-0676">Redox-active center</keyword>
<keyword evidence="8" id="KW-1015">Disulfide bond</keyword>
<sequence length="470" mass="49470">MSESIHVDVAILGGGPGGYTAAFRAADLGLSVCLIESSETLGGVCVNEGCIPSKTLLHATSMITEAQHAQAIGVSFGDIQVDIDAMRRHKVSTVDALTSGIAKLAKARGIQRVKGTGVFKTKHSLQVTGDGGVSEVTYEHVIIATGSQPVEIPGMPKHSRIWNSTDALDLTSIPTRLLIIGGGIIGLEMAQVYASLGSEITIVESAEQIVPAADKDVIQPLQKSIKKRYYILTRTKVVDMVVESDGVLVTMEGKKAREAQTFDAVLVAVGRRPNTAAINLDALDISLDANQRIPVDEAMQTTRPGIYAIGDIVAGPMLAHKATHEGKVAAEAIAGIKISTKPTLIPSVAYTSPEIAWVGLTEKEAKEHAIEYDLGKVPWLVSGRAQSVGAANGMTKALFDKKTGALLGASICGENAGELIHEAVIAMTLGGRAKDIAHAVHAHPTLSETFAFAAELVEGSMTDMLPPRKR</sequence>
<evidence type="ECO:0000256" key="8">
    <source>
        <dbReference type="ARBA" id="ARBA00023157"/>
    </source>
</evidence>
<protein>
    <recommendedName>
        <fullName evidence="3 14">Dihydrolipoyl dehydrogenase</fullName>
        <ecNumber evidence="2 14">1.8.1.4</ecNumber>
    </recommendedName>
</protein>
<comment type="cofactor">
    <cofactor evidence="12 14">
        <name>FAD</name>
        <dbReference type="ChEBI" id="CHEBI:57692"/>
    </cofactor>
    <text evidence="12 14">Binds 1 FAD per subunit.</text>
</comment>
<comment type="similarity">
    <text evidence="1 14">Belongs to the class-I pyridine nucleotide-disulfide oxidoreductase family.</text>
</comment>
<dbReference type="Gene3D" id="3.30.390.30">
    <property type="match status" value="1"/>
</dbReference>
<reference evidence="17" key="1">
    <citation type="submission" date="2022-02" db="EMBL/GenBank/DDBJ databases">
        <title>Vibrio sp. nov, a new bacterium isolated from seawater.</title>
        <authorList>
            <person name="Yuan Y."/>
        </authorList>
    </citation>
    <scope>NUCLEOTIDE SEQUENCE</scope>
    <source>
        <strain evidence="17">ZSDZ65</strain>
    </source>
</reference>
<dbReference type="EC" id="1.8.1.4" evidence="2 14"/>
<dbReference type="InterPro" id="IPR012999">
    <property type="entry name" value="Pyr_OxRdtase_I_AS"/>
</dbReference>
<evidence type="ECO:0000313" key="17">
    <source>
        <dbReference type="EMBL" id="MCW8347157.1"/>
    </source>
</evidence>
<dbReference type="EMBL" id="JAKRRY010000019">
    <property type="protein sequence ID" value="MCW8347157.1"/>
    <property type="molecule type" value="Genomic_DNA"/>
</dbReference>
<dbReference type="PANTHER" id="PTHR22912:SF160">
    <property type="entry name" value="DIHYDROLIPOYL DEHYDROGENASE"/>
    <property type="match status" value="1"/>
</dbReference>
<dbReference type="GO" id="GO:0050660">
    <property type="term" value="F:flavin adenine dinucleotide binding"/>
    <property type="evidence" value="ECO:0007669"/>
    <property type="project" value="InterPro"/>
</dbReference>
<name>A0A9X3CPH7_9VIBR</name>
<comment type="miscellaneous">
    <text evidence="14">The active site is a redox-active disulfide bond.</text>
</comment>
<evidence type="ECO:0000259" key="16">
    <source>
        <dbReference type="Pfam" id="PF07992"/>
    </source>
</evidence>
<feature type="binding site" evidence="12">
    <location>
        <position position="270"/>
    </location>
    <ligand>
        <name>NAD(+)</name>
        <dbReference type="ChEBI" id="CHEBI:57540"/>
    </ligand>
</feature>
<dbReference type="PRINTS" id="PR00368">
    <property type="entry name" value="FADPNR"/>
</dbReference>
<dbReference type="PIRSF" id="PIRSF000350">
    <property type="entry name" value="Mercury_reductase_MerA"/>
    <property type="match status" value="1"/>
</dbReference>
<keyword evidence="7 12" id="KW-0520">NAD</keyword>
<feature type="binding site" evidence="12">
    <location>
        <begin position="145"/>
        <end position="147"/>
    </location>
    <ligand>
        <name>FAD</name>
        <dbReference type="ChEBI" id="CHEBI:57692"/>
    </ligand>
</feature>
<evidence type="ECO:0000256" key="3">
    <source>
        <dbReference type="ARBA" id="ARBA00016961"/>
    </source>
</evidence>
<proteinExistence type="inferred from homology"/>
<feature type="binding site" evidence="12">
    <location>
        <position position="204"/>
    </location>
    <ligand>
        <name>NAD(+)</name>
        <dbReference type="ChEBI" id="CHEBI:57540"/>
    </ligand>
</feature>
<gene>
    <name evidence="17" type="primary">lpdA</name>
    <name evidence="17" type="ORF">MD535_14220</name>
</gene>
<keyword evidence="12" id="KW-0547">Nucleotide-binding</keyword>
<accession>A0A9X3CPH7</accession>
<dbReference type="Proteomes" id="UP001155587">
    <property type="component" value="Unassembled WGS sequence"/>
</dbReference>
<feature type="active site" description="Proton acceptor" evidence="11">
    <location>
        <position position="443"/>
    </location>
</feature>
<keyword evidence="5 12" id="KW-0274">FAD</keyword>
<evidence type="ECO:0000256" key="4">
    <source>
        <dbReference type="ARBA" id="ARBA00022630"/>
    </source>
</evidence>
<comment type="caution">
    <text evidence="17">The sequence shown here is derived from an EMBL/GenBank/DDBJ whole genome shotgun (WGS) entry which is preliminary data.</text>
</comment>
<dbReference type="GO" id="GO:0006103">
    <property type="term" value="P:2-oxoglutarate metabolic process"/>
    <property type="evidence" value="ECO:0007669"/>
    <property type="project" value="TreeGrafter"/>
</dbReference>
<evidence type="ECO:0000256" key="9">
    <source>
        <dbReference type="ARBA" id="ARBA00023284"/>
    </source>
</evidence>
<dbReference type="Gene3D" id="3.50.50.60">
    <property type="entry name" value="FAD/NAD(P)-binding domain"/>
    <property type="match status" value="2"/>
</dbReference>
<dbReference type="PRINTS" id="PR00411">
    <property type="entry name" value="PNDRDTASEI"/>
</dbReference>
<dbReference type="SUPFAM" id="SSF51905">
    <property type="entry name" value="FAD/NAD(P)-binding domain"/>
    <property type="match status" value="1"/>
</dbReference>
<feature type="binding site" evidence="12">
    <location>
        <position position="117"/>
    </location>
    <ligand>
        <name>FAD</name>
        <dbReference type="ChEBI" id="CHEBI:57692"/>
    </ligand>
</feature>
<dbReference type="AlphaFoldDB" id="A0A9X3CPH7"/>
<dbReference type="Pfam" id="PF07992">
    <property type="entry name" value="Pyr_redox_2"/>
    <property type="match status" value="1"/>
</dbReference>
<dbReference type="FunFam" id="3.30.390.30:FF:000001">
    <property type="entry name" value="Dihydrolipoyl dehydrogenase"/>
    <property type="match status" value="1"/>
</dbReference>
<evidence type="ECO:0000256" key="10">
    <source>
        <dbReference type="ARBA" id="ARBA00049187"/>
    </source>
</evidence>
<feature type="binding site" evidence="12">
    <location>
        <position position="311"/>
    </location>
    <ligand>
        <name>FAD</name>
        <dbReference type="ChEBI" id="CHEBI:57692"/>
    </ligand>
</feature>
<dbReference type="PROSITE" id="PS00076">
    <property type="entry name" value="PYRIDINE_REDOX_1"/>
    <property type="match status" value="1"/>
</dbReference>
<evidence type="ECO:0000256" key="5">
    <source>
        <dbReference type="ARBA" id="ARBA00022827"/>
    </source>
</evidence>
<dbReference type="SUPFAM" id="SSF55424">
    <property type="entry name" value="FAD/NAD-linked reductases, dimerisation (C-terminal) domain"/>
    <property type="match status" value="1"/>
</dbReference>
<dbReference type="InterPro" id="IPR036188">
    <property type="entry name" value="FAD/NAD-bd_sf"/>
</dbReference>
<dbReference type="InterPro" id="IPR050151">
    <property type="entry name" value="Class-I_Pyr_Nuc-Dis_Oxidored"/>
</dbReference>
<evidence type="ECO:0000259" key="15">
    <source>
        <dbReference type="Pfam" id="PF02852"/>
    </source>
</evidence>
<dbReference type="InterPro" id="IPR006258">
    <property type="entry name" value="Lipoamide_DH"/>
</dbReference>